<dbReference type="Gene3D" id="1.10.132.20">
    <property type="entry name" value="Ribosome-recycling factor"/>
    <property type="match status" value="1"/>
</dbReference>
<dbReference type="OrthoDB" id="9804006at2"/>
<dbReference type="InterPro" id="IPR002661">
    <property type="entry name" value="Ribosome_recyc_fac"/>
</dbReference>
<dbReference type="EMBL" id="FOND01000005">
    <property type="protein sequence ID" value="SFE74540.1"/>
    <property type="molecule type" value="Genomic_DNA"/>
</dbReference>
<feature type="region of interest" description="Disordered" evidence="6">
    <location>
        <begin position="161"/>
        <end position="185"/>
    </location>
</feature>
<keyword evidence="4 5" id="KW-0648">Protein biosynthesis</keyword>
<comment type="function">
    <text evidence="5">Responsible for the release of ribosomes from messenger RNA at the termination of protein biosynthesis. May increase the efficiency of translation by recycling ribosomes from one round of translation to another.</text>
</comment>
<dbReference type="RefSeq" id="WP_092196417.1">
    <property type="nucleotide sequence ID" value="NZ_FOND01000005.1"/>
</dbReference>
<evidence type="ECO:0000313" key="8">
    <source>
        <dbReference type="EMBL" id="SFE74540.1"/>
    </source>
</evidence>
<dbReference type="GO" id="GO:0006415">
    <property type="term" value="P:translational termination"/>
    <property type="evidence" value="ECO:0007669"/>
    <property type="project" value="UniProtKB-UniRule"/>
</dbReference>
<evidence type="ECO:0000256" key="4">
    <source>
        <dbReference type="ARBA" id="ARBA00022917"/>
    </source>
</evidence>
<evidence type="ECO:0000256" key="5">
    <source>
        <dbReference type="HAMAP-Rule" id="MF_00040"/>
    </source>
</evidence>
<dbReference type="GO" id="GO:0005737">
    <property type="term" value="C:cytoplasm"/>
    <property type="evidence" value="ECO:0007669"/>
    <property type="project" value="UniProtKB-SubCell"/>
</dbReference>
<reference evidence="9" key="1">
    <citation type="submission" date="2016-10" db="EMBL/GenBank/DDBJ databases">
        <authorList>
            <person name="Varghese N."/>
            <person name="Submissions S."/>
        </authorList>
    </citation>
    <scope>NUCLEOTIDE SEQUENCE [LARGE SCALE GENOMIC DNA]</scope>
    <source>
        <strain evidence="9">DSM 46838</strain>
    </source>
</reference>
<feature type="domain" description="Ribosome recycling factor" evidence="7">
    <location>
        <begin position="21"/>
        <end position="183"/>
    </location>
</feature>
<evidence type="ECO:0000256" key="6">
    <source>
        <dbReference type="SAM" id="MobiDB-lite"/>
    </source>
</evidence>
<dbReference type="InterPro" id="IPR036191">
    <property type="entry name" value="RRF_sf"/>
</dbReference>
<dbReference type="PANTHER" id="PTHR20982">
    <property type="entry name" value="RIBOSOME RECYCLING FACTOR"/>
    <property type="match status" value="1"/>
</dbReference>
<keyword evidence="3 5" id="KW-0963">Cytoplasm</keyword>
<dbReference type="SUPFAM" id="SSF55194">
    <property type="entry name" value="Ribosome recycling factor, RRF"/>
    <property type="match status" value="1"/>
</dbReference>
<keyword evidence="9" id="KW-1185">Reference proteome</keyword>
<evidence type="ECO:0000256" key="3">
    <source>
        <dbReference type="ARBA" id="ARBA00022490"/>
    </source>
</evidence>
<dbReference type="STRING" id="1798228.SAMN05216574_105258"/>
<organism evidence="8 9">
    <name type="scientific">Blastococcus tunisiensis</name>
    <dbReference type="NCBI Taxonomy" id="1798228"/>
    <lineage>
        <taxon>Bacteria</taxon>
        <taxon>Bacillati</taxon>
        <taxon>Actinomycetota</taxon>
        <taxon>Actinomycetes</taxon>
        <taxon>Geodermatophilales</taxon>
        <taxon>Geodermatophilaceae</taxon>
        <taxon>Blastococcus</taxon>
    </lineage>
</organism>
<evidence type="ECO:0000256" key="1">
    <source>
        <dbReference type="ARBA" id="ARBA00004496"/>
    </source>
</evidence>
<dbReference type="Gene3D" id="3.30.1360.40">
    <property type="match status" value="1"/>
</dbReference>
<comment type="subcellular location">
    <subcellularLocation>
        <location evidence="1 5">Cytoplasm</location>
    </subcellularLocation>
</comment>
<comment type="similarity">
    <text evidence="2 5">Belongs to the RRF family.</text>
</comment>
<dbReference type="AlphaFoldDB" id="A0A1I2D3I0"/>
<protein>
    <recommendedName>
        <fullName evidence="5">Ribosome-recycling factor</fullName>
        <shortName evidence="5">RRF</shortName>
    </recommendedName>
    <alternativeName>
        <fullName evidence="5">Ribosome-releasing factor</fullName>
    </alternativeName>
</protein>
<gene>
    <name evidence="5" type="primary">frr</name>
    <name evidence="8" type="ORF">SAMN05216574_105258</name>
</gene>
<dbReference type="PANTHER" id="PTHR20982:SF3">
    <property type="entry name" value="MITOCHONDRIAL RIBOSOME RECYCLING FACTOR PSEUDO 1"/>
    <property type="match status" value="1"/>
</dbReference>
<accession>A0A1I2D3I0</accession>
<evidence type="ECO:0000313" key="9">
    <source>
        <dbReference type="Proteomes" id="UP000198589"/>
    </source>
</evidence>
<dbReference type="Pfam" id="PF01765">
    <property type="entry name" value="RRF"/>
    <property type="match status" value="1"/>
</dbReference>
<evidence type="ECO:0000256" key="2">
    <source>
        <dbReference type="ARBA" id="ARBA00005912"/>
    </source>
</evidence>
<dbReference type="Proteomes" id="UP000198589">
    <property type="component" value="Unassembled WGS sequence"/>
</dbReference>
<dbReference type="NCBIfam" id="TIGR00496">
    <property type="entry name" value="frr"/>
    <property type="match status" value="1"/>
</dbReference>
<dbReference type="InterPro" id="IPR023584">
    <property type="entry name" value="Ribosome_recyc_fac_dom"/>
</dbReference>
<dbReference type="GO" id="GO:0043023">
    <property type="term" value="F:ribosomal large subunit binding"/>
    <property type="evidence" value="ECO:0007669"/>
    <property type="project" value="TreeGrafter"/>
</dbReference>
<sequence length="185" mass="20830">MIDDTLLDAEERMDKALSVAREDLGSVRTGRAAPSMFNKIMVDYYGAYTPVPQMASITVPEARMAVIKPYDMGQLGAIEKAIRDSDLGVNPTNDGQILRVVFPQLTEERRRDLVKQARAKGEDAKIAIRNIRRRAKDELDRIAKDGEAGEDEVRRAEKELDHLTEQHVHGIDEAMKNKESELLEV</sequence>
<name>A0A1I2D3I0_9ACTN</name>
<dbReference type="FunFam" id="1.10.132.20:FF:000001">
    <property type="entry name" value="Ribosome-recycling factor"/>
    <property type="match status" value="1"/>
</dbReference>
<dbReference type="CDD" id="cd00520">
    <property type="entry name" value="RRF"/>
    <property type="match status" value="1"/>
</dbReference>
<proteinExistence type="inferred from homology"/>
<dbReference type="FunFam" id="3.30.1360.40:FF:000001">
    <property type="entry name" value="Ribosome-recycling factor"/>
    <property type="match status" value="1"/>
</dbReference>
<evidence type="ECO:0000259" key="7">
    <source>
        <dbReference type="Pfam" id="PF01765"/>
    </source>
</evidence>
<dbReference type="HAMAP" id="MF_00040">
    <property type="entry name" value="RRF"/>
    <property type="match status" value="1"/>
</dbReference>